<evidence type="ECO:0000313" key="3">
    <source>
        <dbReference type="EMBL" id="ADO71294.1"/>
    </source>
</evidence>
<organism evidence="3 4">
    <name type="scientific">Stigmatella aurantiaca (strain DW4/3-1)</name>
    <dbReference type="NCBI Taxonomy" id="378806"/>
    <lineage>
        <taxon>Bacteria</taxon>
        <taxon>Pseudomonadati</taxon>
        <taxon>Myxococcota</taxon>
        <taxon>Myxococcia</taxon>
        <taxon>Myxococcales</taxon>
        <taxon>Cystobacterineae</taxon>
        <taxon>Archangiaceae</taxon>
        <taxon>Stigmatella</taxon>
    </lineage>
</organism>
<dbReference type="PANTHER" id="PTHR43187:SF2">
    <property type="entry name" value="GAMMA-GLUTAMYL-HERCYNYLCYSTEINE SULFOXIDE HYDROLASE"/>
    <property type="match status" value="1"/>
</dbReference>
<sequence>MSAVLAVLTSDPNLLRCELHRLEGQVFLQGESRANAAGVGSYADGEVLMQRFSNHEPLTPEALTPRHESGVLLFHAGKLPLGVSPEENTQPFRGRSWLFAHQGALEGFERLRAPLLEALPEFLRRQVRGVTDSEVVFAHFLKRLRETGRTEDPRLEAEVAGALLAGTAQELDRAAAKAGAVHTSQLNLVAANGHLLLATRWGEAPLYYTRLEGTEHCEVCGLEPSTPDTQPGGVAHRRRRAVVVASHVKRTAGWVELPQGTALAVSGDLQVRHLPAP</sequence>
<dbReference type="Pfam" id="PF13230">
    <property type="entry name" value="GATase_4"/>
    <property type="match status" value="1"/>
</dbReference>
<dbReference type="STRING" id="378806.STAUR_3504"/>
<dbReference type="InterPro" id="IPR026869">
    <property type="entry name" value="EgtC-like"/>
</dbReference>
<dbReference type="CDD" id="cd01908">
    <property type="entry name" value="YafJ"/>
    <property type="match status" value="1"/>
</dbReference>
<accession>E3FCI5</accession>
<dbReference type="InterPro" id="IPR017932">
    <property type="entry name" value="GATase_2_dom"/>
</dbReference>
<dbReference type="EMBL" id="CP002271">
    <property type="protein sequence ID" value="ADO71294.1"/>
    <property type="molecule type" value="Genomic_DNA"/>
</dbReference>
<dbReference type="HOGENOM" id="CLU_042555_2_0_7"/>
<protein>
    <submittedName>
        <fullName evidence="3">Class II glutamine amidotransferase domain protein</fullName>
    </submittedName>
</protein>
<dbReference type="PROSITE" id="PS51278">
    <property type="entry name" value="GATASE_TYPE_2"/>
    <property type="match status" value="1"/>
</dbReference>
<dbReference type="AlphaFoldDB" id="E3FCI5"/>
<feature type="domain" description="Glutamine amidotransferase type-2" evidence="2">
    <location>
        <begin position="1"/>
        <end position="277"/>
    </location>
</feature>
<proteinExistence type="predicted"/>
<gene>
    <name evidence="3" type="ordered locus">STAUR_3504</name>
</gene>
<reference evidence="3 4" key="1">
    <citation type="journal article" date="2011" name="Mol. Biol. Evol.">
        <title>Comparative genomic analysis of fruiting body formation in Myxococcales.</title>
        <authorList>
            <person name="Huntley S."/>
            <person name="Hamann N."/>
            <person name="Wegener-Feldbrugge S."/>
            <person name="Treuner-Lange A."/>
            <person name="Kube M."/>
            <person name="Reinhardt R."/>
            <person name="Klages S."/>
            <person name="Muller R."/>
            <person name="Ronning C.M."/>
            <person name="Nierman W.C."/>
            <person name="Sogaard-Andersen L."/>
        </authorList>
    </citation>
    <scope>NUCLEOTIDE SEQUENCE [LARGE SCALE GENOMIC DNA]</scope>
    <source>
        <strain evidence="3 4">DW4/3-1</strain>
    </source>
</reference>
<dbReference type="PANTHER" id="PTHR43187">
    <property type="entry name" value="GLUTAMINE AMIDOTRANSFERASE DUG3-RELATED"/>
    <property type="match status" value="1"/>
</dbReference>
<dbReference type="Proteomes" id="UP000001351">
    <property type="component" value="Chromosome"/>
</dbReference>
<name>E3FCI5_STIAD</name>
<keyword evidence="4" id="KW-1185">Reference proteome</keyword>
<dbReference type="RefSeq" id="WP_013375783.1">
    <property type="nucleotide sequence ID" value="NC_014623.1"/>
</dbReference>
<dbReference type="SUPFAM" id="SSF56235">
    <property type="entry name" value="N-terminal nucleophile aminohydrolases (Ntn hydrolases)"/>
    <property type="match status" value="1"/>
</dbReference>
<keyword evidence="1 3" id="KW-0315">Glutamine amidotransferase</keyword>
<evidence type="ECO:0000256" key="1">
    <source>
        <dbReference type="ARBA" id="ARBA00022962"/>
    </source>
</evidence>
<evidence type="ECO:0000313" key="4">
    <source>
        <dbReference type="Proteomes" id="UP000001351"/>
    </source>
</evidence>
<evidence type="ECO:0000259" key="2">
    <source>
        <dbReference type="PROSITE" id="PS51278"/>
    </source>
</evidence>
<dbReference type="KEGG" id="sur:STAUR_3504"/>
<dbReference type="OrthoDB" id="5495136at2"/>
<dbReference type="Gene3D" id="3.60.20.10">
    <property type="entry name" value="Glutamine Phosphoribosylpyrophosphate, subunit 1, domain 1"/>
    <property type="match status" value="1"/>
</dbReference>
<dbReference type="InterPro" id="IPR029055">
    <property type="entry name" value="Ntn_hydrolases_N"/>
</dbReference>
<dbReference type="InterPro" id="IPR052373">
    <property type="entry name" value="Gamma-glu_amide_hydrolase"/>
</dbReference>
<dbReference type="eggNOG" id="COG0121">
    <property type="taxonomic scope" value="Bacteria"/>
</dbReference>